<dbReference type="InterPro" id="IPR043129">
    <property type="entry name" value="ATPase_NBD"/>
</dbReference>
<dbReference type="RefSeq" id="XP_002681026.1">
    <property type="nucleotide sequence ID" value="XM_002680980.1"/>
</dbReference>
<dbReference type="EMBL" id="GG738851">
    <property type="protein sequence ID" value="EFC48282.1"/>
    <property type="molecule type" value="Genomic_DNA"/>
</dbReference>
<dbReference type="KEGG" id="ngr:NAEGRDRAFT_46504"/>
<dbReference type="FunFam" id="3.30.420.40:FF:000050">
    <property type="entry name" value="Actin, alpha skeletal muscle"/>
    <property type="match status" value="1"/>
</dbReference>
<comment type="similarity">
    <text evidence="1">Belongs to the actin family.</text>
</comment>
<dbReference type="OrthoDB" id="5132116at2759"/>
<gene>
    <name evidence="2" type="ORF">NAEGRDRAFT_46504</name>
</gene>
<name>D2V3Y5_NAEGR</name>
<dbReference type="VEuPathDB" id="AmoebaDB:NAEGRDRAFT_46504"/>
<dbReference type="InterPro" id="IPR004000">
    <property type="entry name" value="Actin"/>
</dbReference>
<organism evidence="3">
    <name type="scientific">Naegleria gruberi</name>
    <name type="common">Amoeba</name>
    <dbReference type="NCBI Taxonomy" id="5762"/>
    <lineage>
        <taxon>Eukaryota</taxon>
        <taxon>Discoba</taxon>
        <taxon>Heterolobosea</taxon>
        <taxon>Tetramitia</taxon>
        <taxon>Eutetramitia</taxon>
        <taxon>Vahlkampfiidae</taxon>
        <taxon>Naegleria</taxon>
    </lineage>
</organism>
<keyword evidence="3" id="KW-1185">Reference proteome</keyword>
<dbReference type="PANTHER" id="PTHR11937">
    <property type="entry name" value="ACTIN"/>
    <property type="match status" value="1"/>
</dbReference>
<evidence type="ECO:0000313" key="2">
    <source>
        <dbReference type="EMBL" id="EFC48282.1"/>
    </source>
</evidence>
<dbReference type="eggNOG" id="KOG0676">
    <property type="taxonomic scope" value="Eukaryota"/>
</dbReference>
<reference evidence="2 3" key="1">
    <citation type="journal article" date="2010" name="Cell">
        <title>The genome of Naegleria gruberi illuminates early eukaryotic versatility.</title>
        <authorList>
            <person name="Fritz-Laylin L.K."/>
            <person name="Prochnik S.E."/>
            <person name="Ginger M.L."/>
            <person name="Dacks J.B."/>
            <person name="Carpenter M.L."/>
            <person name="Field M.C."/>
            <person name="Kuo A."/>
            <person name="Paredez A."/>
            <person name="Chapman J."/>
            <person name="Pham J."/>
            <person name="Shu S."/>
            <person name="Neupane R."/>
            <person name="Cipriano M."/>
            <person name="Mancuso J."/>
            <person name="Tu H."/>
            <person name="Salamov A."/>
            <person name="Lindquist E."/>
            <person name="Shapiro H."/>
            <person name="Lucas S."/>
            <person name="Grigoriev I.V."/>
            <person name="Cande W.Z."/>
            <person name="Fulton C."/>
            <person name="Rokhsar D.S."/>
            <person name="Dawson S.C."/>
        </authorList>
    </citation>
    <scope>NUCLEOTIDE SEQUENCE [LARGE SCALE GENOMIC DNA]</scope>
    <source>
        <strain evidence="2 3">NEG-M</strain>
    </source>
</reference>
<dbReference type="SUPFAM" id="SSF53067">
    <property type="entry name" value="Actin-like ATPase domain"/>
    <property type="match status" value="2"/>
</dbReference>
<evidence type="ECO:0008006" key="4">
    <source>
        <dbReference type="Google" id="ProtNLM"/>
    </source>
</evidence>
<accession>D2V3Y5</accession>
<dbReference type="AlphaFoldDB" id="D2V3Y5"/>
<proteinExistence type="inferred from homology"/>
<dbReference type="InParanoid" id="D2V3Y5"/>
<dbReference type="Pfam" id="PF00022">
    <property type="entry name" value="Actin"/>
    <property type="match status" value="1"/>
</dbReference>
<dbReference type="SMART" id="SM00268">
    <property type="entry name" value="ACTIN"/>
    <property type="match status" value="1"/>
</dbReference>
<dbReference type="GeneID" id="8848361"/>
<evidence type="ECO:0000313" key="3">
    <source>
        <dbReference type="Proteomes" id="UP000006671"/>
    </source>
</evidence>
<sequence>MSDSDRPVACVDMGSLNIRVGWAGDDSPQITTRSLIGYPKYKPAMFASGQKYSYIGDEAISKRGVLSYRPVMHHGENVDWDHMEMLWTYLFENELRVGMKDLSIVSADAVLGCHSRREKTAQILFENFNVREWYCGLAPVMALYGTATPSGLSVCIGDGVTQLIPIVGGSVVLESAKRINFGGRNITKYLNELVISRGYYFENSSTEQDIIRDVKEKFSYTTMDYWSACQQVVQYGSKVKEYLLPDGNVLSFGKELFQCNEAWFDPTLVQKEYPGIHQMIYNCVESMDIDNKREMYENIVLSGAATLTEGFCQRLQYEVQQLIPESVTCRVVAGNERHNNVWLGCSVLGSMTNYLYGMTMKSEEYDENGPSWVHRKFMDA</sequence>
<dbReference type="STRING" id="5762.D2V3Y5"/>
<dbReference type="PRINTS" id="PR00190">
    <property type="entry name" value="ACTIN"/>
</dbReference>
<evidence type="ECO:0000256" key="1">
    <source>
        <dbReference type="RuleBase" id="RU000487"/>
    </source>
</evidence>
<dbReference type="Gene3D" id="3.90.640.10">
    <property type="entry name" value="Actin, Chain A, domain 4"/>
    <property type="match status" value="1"/>
</dbReference>
<protein>
    <recommendedName>
        <fullName evidence="4">Actin</fullName>
    </recommendedName>
</protein>
<dbReference type="Gene3D" id="3.30.420.40">
    <property type="match status" value="2"/>
</dbReference>
<dbReference type="Proteomes" id="UP000006671">
    <property type="component" value="Unassembled WGS sequence"/>
</dbReference>